<evidence type="ECO:0000313" key="1">
    <source>
        <dbReference type="EMBL" id="KAH6938230.1"/>
    </source>
</evidence>
<dbReference type="EMBL" id="CM023482">
    <property type="protein sequence ID" value="KAH6938230.1"/>
    <property type="molecule type" value="Genomic_DNA"/>
</dbReference>
<accession>A0ACB7SU61</accession>
<organism evidence="1 2">
    <name type="scientific">Hyalomma asiaticum</name>
    <name type="common">Tick</name>
    <dbReference type="NCBI Taxonomy" id="266040"/>
    <lineage>
        <taxon>Eukaryota</taxon>
        <taxon>Metazoa</taxon>
        <taxon>Ecdysozoa</taxon>
        <taxon>Arthropoda</taxon>
        <taxon>Chelicerata</taxon>
        <taxon>Arachnida</taxon>
        <taxon>Acari</taxon>
        <taxon>Parasitiformes</taxon>
        <taxon>Ixodida</taxon>
        <taxon>Ixodoidea</taxon>
        <taxon>Ixodidae</taxon>
        <taxon>Hyalomminae</taxon>
        <taxon>Hyalomma</taxon>
    </lineage>
</organism>
<gene>
    <name evidence="1" type="ORF">HPB50_008043</name>
</gene>
<sequence>MAVHLLEVTAVRTVNIVRRFPAPPSEPTFHLSRSAPLCRSQLCKLPLLPVPELQAGRWNVSASQNLTRRIWYLACVEYLMEYGEDKHHFLMQCFSDRVNENVMYDARDVDKMLRVRYRLAVVIVIAFVRFIAAVQL</sequence>
<reference evidence="1" key="1">
    <citation type="submission" date="2020-05" db="EMBL/GenBank/DDBJ databases">
        <title>Large-scale comparative analyses of tick genomes elucidate their genetic diversity and vector capacities.</title>
        <authorList>
            <person name="Jia N."/>
            <person name="Wang J."/>
            <person name="Shi W."/>
            <person name="Du L."/>
            <person name="Sun Y."/>
            <person name="Zhan W."/>
            <person name="Jiang J."/>
            <person name="Wang Q."/>
            <person name="Zhang B."/>
            <person name="Ji P."/>
            <person name="Sakyi L.B."/>
            <person name="Cui X."/>
            <person name="Yuan T."/>
            <person name="Jiang B."/>
            <person name="Yang W."/>
            <person name="Lam T.T.-Y."/>
            <person name="Chang Q."/>
            <person name="Ding S."/>
            <person name="Wang X."/>
            <person name="Zhu J."/>
            <person name="Ruan X."/>
            <person name="Zhao L."/>
            <person name="Wei J."/>
            <person name="Que T."/>
            <person name="Du C."/>
            <person name="Cheng J."/>
            <person name="Dai P."/>
            <person name="Han X."/>
            <person name="Huang E."/>
            <person name="Gao Y."/>
            <person name="Liu J."/>
            <person name="Shao H."/>
            <person name="Ye R."/>
            <person name="Li L."/>
            <person name="Wei W."/>
            <person name="Wang X."/>
            <person name="Wang C."/>
            <person name="Yang T."/>
            <person name="Huo Q."/>
            <person name="Li W."/>
            <person name="Guo W."/>
            <person name="Chen H."/>
            <person name="Zhou L."/>
            <person name="Ni X."/>
            <person name="Tian J."/>
            <person name="Zhou Y."/>
            <person name="Sheng Y."/>
            <person name="Liu T."/>
            <person name="Pan Y."/>
            <person name="Xia L."/>
            <person name="Li J."/>
            <person name="Zhao F."/>
            <person name="Cao W."/>
        </authorList>
    </citation>
    <scope>NUCLEOTIDE SEQUENCE</scope>
    <source>
        <strain evidence="1">Hyas-2018</strain>
    </source>
</reference>
<evidence type="ECO:0000313" key="2">
    <source>
        <dbReference type="Proteomes" id="UP000821845"/>
    </source>
</evidence>
<proteinExistence type="predicted"/>
<comment type="caution">
    <text evidence="1">The sequence shown here is derived from an EMBL/GenBank/DDBJ whole genome shotgun (WGS) entry which is preliminary data.</text>
</comment>
<dbReference type="Proteomes" id="UP000821845">
    <property type="component" value="Chromosome 2"/>
</dbReference>
<keyword evidence="2" id="KW-1185">Reference proteome</keyword>
<protein>
    <submittedName>
        <fullName evidence="1">Uncharacterized protein</fullName>
    </submittedName>
</protein>
<name>A0ACB7SU61_HYAAI</name>